<comment type="caution">
    <text evidence="2">The sequence shown here is derived from an EMBL/GenBank/DDBJ whole genome shotgun (WGS) entry which is preliminary data.</text>
</comment>
<feature type="compositionally biased region" description="Polar residues" evidence="1">
    <location>
        <begin position="14"/>
        <end position="25"/>
    </location>
</feature>
<sequence length="125" mass="12863">MAGGRAVRALGQDWLTQTPSAQSSFREAAANGGKLAEEGVRPSAPDPGPGPRVCRAPGGPDPELRDMALQRAVLLASLLVEVASATLVPAPEMLTVPTVRVRGACASGRAADAQPHARHRLHSAC</sequence>
<dbReference type="AlphaFoldDB" id="A0AB34GQ59"/>
<accession>A0AB34GQ59</accession>
<proteinExistence type="predicted"/>
<organism evidence="2 3">
    <name type="scientific">Eschrichtius robustus</name>
    <name type="common">California gray whale</name>
    <name type="synonym">Eschrichtius gibbosus</name>
    <dbReference type="NCBI Taxonomy" id="9764"/>
    <lineage>
        <taxon>Eukaryota</taxon>
        <taxon>Metazoa</taxon>
        <taxon>Chordata</taxon>
        <taxon>Craniata</taxon>
        <taxon>Vertebrata</taxon>
        <taxon>Euteleostomi</taxon>
        <taxon>Mammalia</taxon>
        <taxon>Eutheria</taxon>
        <taxon>Laurasiatheria</taxon>
        <taxon>Artiodactyla</taxon>
        <taxon>Whippomorpha</taxon>
        <taxon>Cetacea</taxon>
        <taxon>Mysticeti</taxon>
        <taxon>Eschrichtiidae</taxon>
        <taxon>Eschrichtius</taxon>
    </lineage>
</organism>
<name>A0AB34GQ59_ESCRO</name>
<feature type="region of interest" description="Disordered" evidence="1">
    <location>
        <begin position="1"/>
        <end position="61"/>
    </location>
</feature>
<keyword evidence="3" id="KW-1185">Reference proteome</keyword>
<protein>
    <submittedName>
        <fullName evidence="2">Uncharacterized protein</fullName>
    </submittedName>
</protein>
<reference evidence="2 3" key="1">
    <citation type="submission" date="2022-11" db="EMBL/GenBank/DDBJ databases">
        <title>Whole genome sequence of Eschrichtius robustus ER-17-0199.</title>
        <authorList>
            <person name="Bruniche-Olsen A."/>
            <person name="Black A.N."/>
            <person name="Fields C.J."/>
            <person name="Walden K."/>
            <person name="Dewoody J.A."/>
        </authorList>
    </citation>
    <scope>NUCLEOTIDE SEQUENCE [LARGE SCALE GENOMIC DNA]</scope>
    <source>
        <strain evidence="2">ER-17-0199</strain>
        <tissue evidence="2">Blubber</tissue>
    </source>
</reference>
<evidence type="ECO:0000313" key="3">
    <source>
        <dbReference type="Proteomes" id="UP001159641"/>
    </source>
</evidence>
<evidence type="ECO:0000313" key="2">
    <source>
        <dbReference type="EMBL" id="KAJ8780585.1"/>
    </source>
</evidence>
<gene>
    <name evidence="2" type="ORF">J1605_000628</name>
</gene>
<dbReference type="EMBL" id="JAIQCJ010002152">
    <property type="protein sequence ID" value="KAJ8780585.1"/>
    <property type="molecule type" value="Genomic_DNA"/>
</dbReference>
<dbReference type="Proteomes" id="UP001159641">
    <property type="component" value="Unassembled WGS sequence"/>
</dbReference>
<evidence type="ECO:0000256" key="1">
    <source>
        <dbReference type="SAM" id="MobiDB-lite"/>
    </source>
</evidence>